<dbReference type="EMBL" id="JXCE01000360">
    <property type="protein sequence ID" value="KPA37785.1"/>
    <property type="molecule type" value="Genomic_DNA"/>
</dbReference>
<feature type="region of interest" description="Disordered" evidence="1">
    <location>
        <begin position="85"/>
        <end position="140"/>
    </location>
</feature>
<name>A0A0N1J2D6_FUSLA</name>
<feature type="compositionally biased region" description="Polar residues" evidence="1">
    <location>
        <begin position="89"/>
        <end position="122"/>
    </location>
</feature>
<proteinExistence type="predicted"/>
<dbReference type="OrthoDB" id="5086080at2759"/>
<keyword evidence="3" id="KW-1185">Reference proteome</keyword>
<dbReference type="PANTHER" id="PTHR37012">
    <property type="entry name" value="B-ZIP TRANSCRIPTION FACTOR (EUROFUNG)-RELATED"/>
    <property type="match status" value="1"/>
</dbReference>
<feature type="region of interest" description="Disordered" evidence="1">
    <location>
        <begin position="1"/>
        <end position="33"/>
    </location>
</feature>
<dbReference type="CDD" id="cd14688">
    <property type="entry name" value="bZIP_YAP"/>
    <property type="match status" value="1"/>
</dbReference>
<dbReference type="Pfam" id="PF11905">
    <property type="entry name" value="DUF3425"/>
    <property type="match status" value="1"/>
</dbReference>
<accession>A0A0N1J2D6</accession>
<evidence type="ECO:0000313" key="3">
    <source>
        <dbReference type="Proteomes" id="UP000037904"/>
    </source>
</evidence>
<evidence type="ECO:0000313" key="2">
    <source>
        <dbReference type="EMBL" id="KPA37785.1"/>
    </source>
</evidence>
<protein>
    <recommendedName>
        <fullName evidence="4">BZIP transcription factor</fullName>
    </recommendedName>
</protein>
<dbReference type="InterPro" id="IPR021833">
    <property type="entry name" value="DUF3425"/>
</dbReference>
<comment type="caution">
    <text evidence="2">The sequence shown here is derived from an EMBL/GenBank/DDBJ whole genome shotgun (WGS) entry which is preliminary data.</text>
</comment>
<reference evidence="2 3" key="1">
    <citation type="submission" date="2015-04" db="EMBL/GenBank/DDBJ databases">
        <title>The draft genome sequence of Fusarium langsethiae, a T-2/HT-2 mycotoxin producer.</title>
        <authorList>
            <person name="Lysoe E."/>
            <person name="Divon H.H."/>
            <person name="Terzi V."/>
            <person name="Orru L."/>
            <person name="Lamontanara A."/>
            <person name="Kolseth A.-K."/>
            <person name="Frandsen R.J."/>
            <person name="Nielsen K."/>
            <person name="Thrane U."/>
        </authorList>
    </citation>
    <scope>NUCLEOTIDE SEQUENCE [LARGE SCALE GENOMIC DNA]</scope>
    <source>
        <strain evidence="2 3">Fl201059</strain>
    </source>
</reference>
<evidence type="ECO:0000256" key="1">
    <source>
        <dbReference type="SAM" id="MobiDB-lite"/>
    </source>
</evidence>
<feature type="region of interest" description="Disordered" evidence="1">
    <location>
        <begin position="442"/>
        <end position="469"/>
    </location>
</feature>
<dbReference type="AlphaFoldDB" id="A0A0N1J2D6"/>
<sequence>MYGETSPSTAEARRLKKRELDRKAQRLARERTKSRIAQLESMVDNLRHSDSNAQVSTLIDELEKVTKERDNLLQVLDSLGSTIRRHIGDSNTSETSTDIKLEASSNTTPRADGSSQPSSSTAPIDEASETSGSSILELPMDAPPTNPFAYNSWTYPVSNGPYPTSMAFTNPILPTSGHDFMNVQPLLPSLPTPTPEDDDVIFPKAAVLCHCSSPTNCTSNYHNVKPNIWRAINETLQKPTRLSAEEIAVEEYNAEDMPVRAIVEGWDSLERAGKMTPTWRKLRVVDEMCFTNCGNVERLAVLRICHLLIMYHGDPTLARRATLPRWYLNRPSQALPHSYGIDFFVWPGMRERLIFSQHQYCTNAFWELLQSNLKIVWPDTFQDTFFQNPHTREYHISPLFEDRIRDINAWTMSADFFTHFPELVEDIPTFMGIPASVLRAEPAAVPPRRKQRRDEDEDKTYRGQRAAIC</sequence>
<evidence type="ECO:0008006" key="4">
    <source>
        <dbReference type="Google" id="ProtNLM"/>
    </source>
</evidence>
<gene>
    <name evidence="2" type="ORF">FLAG1_09393</name>
</gene>
<feature type="compositionally biased region" description="Basic and acidic residues" evidence="1">
    <location>
        <begin position="18"/>
        <end position="33"/>
    </location>
</feature>
<dbReference type="Proteomes" id="UP000037904">
    <property type="component" value="Unassembled WGS sequence"/>
</dbReference>
<organism evidence="2 3">
    <name type="scientific">Fusarium langsethiae</name>
    <dbReference type="NCBI Taxonomy" id="179993"/>
    <lineage>
        <taxon>Eukaryota</taxon>
        <taxon>Fungi</taxon>
        <taxon>Dikarya</taxon>
        <taxon>Ascomycota</taxon>
        <taxon>Pezizomycotina</taxon>
        <taxon>Sordariomycetes</taxon>
        <taxon>Hypocreomycetidae</taxon>
        <taxon>Hypocreales</taxon>
        <taxon>Nectriaceae</taxon>
        <taxon>Fusarium</taxon>
    </lineage>
</organism>
<dbReference type="PANTHER" id="PTHR37012:SF7">
    <property type="entry name" value="B-ZIP TRANSCRIPTION FACTOR (EUROFUNG)-RELATED"/>
    <property type="match status" value="1"/>
</dbReference>